<feature type="domain" description="HTH lysR-type" evidence="5">
    <location>
        <begin position="6"/>
        <end position="63"/>
    </location>
</feature>
<dbReference type="SUPFAM" id="SSF53850">
    <property type="entry name" value="Periplasmic binding protein-like II"/>
    <property type="match status" value="1"/>
</dbReference>
<evidence type="ECO:0000259" key="5">
    <source>
        <dbReference type="PROSITE" id="PS50931"/>
    </source>
</evidence>
<dbReference type="Gene3D" id="3.40.190.10">
    <property type="entry name" value="Periplasmic binding protein-like II"/>
    <property type="match status" value="2"/>
</dbReference>
<dbReference type="InterPro" id="IPR058163">
    <property type="entry name" value="LysR-type_TF_proteobact-type"/>
</dbReference>
<sequence length="309" mass="34354">MTEPLPPLYALRAFEVAARSGSFTRAAEALSLTPSAISRHVRTLEGLFGCRLFERNGPHLALTDAGQRLARELKVGFRIIEDACLPLRSQDGQLRLKAPSTLTMRWLLRALDSLKSRSPELAVQLVSVWMDVDSVDFYAEPYDCAILLGNGHFGPGVEACKLFDEWLVPICAPEPEGSPAWDLQRLKDAELIHPSADRRDWRRWLRPQGLADEVRLDRGKVFDTLDQAISAAMGGHGLSIGDLHLVAQAVRDGQISLPFDSAVATGDSYYLVWLREHPRPQRIHQLREFLLGDVPTVDGLTVRLLNPGP</sequence>
<keyword evidence="2" id="KW-0805">Transcription regulation</keyword>
<accession>A0A9X2C6N3</accession>
<dbReference type="GO" id="GO:0043565">
    <property type="term" value="F:sequence-specific DNA binding"/>
    <property type="evidence" value="ECO:0007669"/>
    <property type="project" value="TreeGrafter"/>
</dbReference>
<evidence type="ECO:0000313" key="7">
    <source>
        <dbReference type="Proteomes" id="UP001155059"/>
    </source>
</evidence>
<comment type="caution">
    <text evidence="6">The sequence shown here is derived from an EMBL/GenBank/DDBJ whole genome shotgun (WGS) entry which is preliminary data.</text>
</comment>
<dbReference type="PROSITE" id="PS50931">
    <property type="entry name" value="HTH_LYSR"/>
    <property type="match status" value="1"/>
</dbReference>
<dbReference type="PRINTS" id="PR00039">
    <property type="entry name" value="HTHLYSR"/>
</dbReference>
<keyword evidence="4" id="KW-0804">Transcription</keyword>
<dbReference type="PANTHER" id="PTHR30537:SF26">
    <property type="entry name" value="GLYCINE CLEAVAGE SYSTEM TRANSCRIPTIONAL ACTIVATOR"/>
    <property type="match status" value="1"/>
</dbReference>
<dbReference type="GO" id="GO:0006351">
    <property type="term" value="P:DNA-templated transcription"/>
    <property type="evidence" value="ECO:0007669"/>
    <property type="project" value="TreeGrafter"/>
</dbReference>
<dbReference type="SUPFAM" id="SSF46785">
    <property type="entry name" value="Winged helix' DNA-binding domain"/>
    <property type="match status" value="1"/>
</dbReference>
<dbReference type="EMBL" id="JALQCW010000023">
    <property type="protein sequence ID" value="MCK9798309.1"/>
    <property type="molecule type" value="Genomic_DNA"/>
</dbReference>
<dbReference type="InterPro" id="IPR036388">
    <property type="entry name" value="WH-like_DNA-bd_sf"/>
</dbReference>
<dbReference type="InterPro" id="IPR000847">
    <property type="entry name" value="LysR_HTH_N"/>
</dbReference>
<organism evidence="6 7">
    <name type="scientific">Pseudomonas morbosilactucae</name>
    <dbReference type="NCBI Taxonomy" id="2938197"/>
    <lineage>
        <taxon>Bacteria</taxon>
        <taxon>Pseudomonadati</taxon>
        <taxon>Pseudomonadota</taxon>
        <taxon>Gammaproteobacteria</taxon>
        <taxon>Pseudomonadales</taxon>
        <taxon>Pseudomonadaceae</taxon>
        <taxon>Pseudomonas</taxon>
    </lineage>
</organism>
<keyword evidence="3" id="KW-0238">DNA-binding</keyword>
<evidence type="ECO:0000313" key="6">
    <source>
        <dbReference type="EMBL" id="MCK9798309.1"/>
    </source>
</evidence>
<gene>
    <name evidence="6" type="ORF">M1B34_11375</name>
</gene>
<reference evidence="6 7" key="2">
    <citation type="journal article" date="2023" name="Plant Pathol.">
        <title>Dismantling and reorganizing Pseudomonas marginalis sensu#lato.</title>
        <authorList>
            <person name="Sawada H."/>
            <person name="Fujikawa T."/>
            <person name="Satou M."/>
        </authorList>
    </citation>
    <scope>NUCLEOTIDE SEQUENCE [LARGE SCALE GENOMIC DNA]</scope>
    <source>
        <strain evidence="6 7">MAFF 302030</strain>
    </source>
</reference>
<dbReference type="InterPro" id="IPR036390">
    <property type="entry name" value="WH_DNA-bd_sf"/>
</dbReference>
<dbReference type="Pfam" id="PF03466">
    <property type="entry name" value="LysR_substrate"/>
    <property type="match status" value="1"/>
</dbReference>
<name>A0A9X2C6N3_9PSED</name>
<evidence type="ECO:0000256" key="2">
    <source>
        <dbReference type="ARBA" id="ARBA00023015"/>
    </source>
</evidence>
<dbReference type="InterPro" id="IPR005119">
    <property type="entry name" value="LysR_subst-bd"/>
</dbReference>
<comment type="similarity">
    <text evidence="1">Belongs to the LysR transcriptional regulatory family.</text>
</comment>
<protein>
    <submittedName>
        <fullName evidence="6">LysR substrate-binding domain-containing protein</fullName>
    </submittedName>
</protein>
<dbReference type="PANTHER" id="PTHR30537">
    <property type="entry name" value="HTH-TYPE TRANSCRIPTIONAL REGULATOR"/>
    <property type="match status" value="1"/>
</dbReference>
<dbReference type="AlphaFoldDB" id="A0A9X2C6N3"/>
<dbReference type="GO" id="GO:0003700">
    <property type="term" value="F:DNA-binding transcription factor activity"/>
    <property type="evidence" value="ECO:0007669"/>
    <property type="project" value="InterPro"/>
</dbReference>
<dbReference type="Proteomes" id="UP001155059">
    <property type="component" value="Unassembled WGS sequence"/>
</dbReference>
<proteinExistence type="inferred from homology"/>
<dbReference type="Gene3D" id="1.10.10.10">
    <property type="entry name" value="Winged helix-like DNA-binding domain superfamily/Winged helix DNA-binding domain"/>
    <property type="match status" value="1"/>
</dbReference>
<dbReference type="RefSeq" id="WP_268265190.1">
    <property type="nucleotide sequence ID" value="NZ_JALQCW010000023.1"/>
</dbReference>
<evidence type="ECO:0000256" key="3">
    <source>
        <dbReference type="ARBA" id="ARBA00023125"/>
    </source>
</evidence>
<evidence type="ECO:0000256" key="1">
    <source>
        <dbReference type="ARBA" id="ARBA00009437"/>
    </source>
</evidence>
<dbReference type="Pfam" id="PF00126">
    <property type="entry name" value="HTH_1"/>
    <property type="match status" value="1"/>
</dbReference>
<evidence type="ECO:0000256" key="4">
    <source>
        <dbReference type="ARBA" id="ARBA00023163"/>
    </source>
</evidence>
<reference evidence="6 7" key="1">
    <citation type="journal article" date="2022" name="Int. J. Syst. Evol. Microbiol.">
        <title>Pseudomonas aegrilactucae sp. nov. and Pseudomonas morbosilactucae sp. nov., pathogens causing bacterial rot of lettuce in Japan.</title>
        <authorList>
            <person name="Sawada H."/>
            <person name="Fujikawa T."/>
            <person name="Satou M."/>
        </authorList>
    </citation>
    <scope>NUCLEOTIDE SEQUENCE [LARGE SCALE GENOMIC DNA]</scope>
    <source>
        <strain evidence="6 7">MAFF 302030</strain>
    </source>
</reference>